<evidence type="ECO:0000313" key="3">
    <source>
        <dbReference type="Proteomes" id="UP000298652"/>
    </source>
</evidence>
<accession>A0A4U6USQ9</accession>
<sequence>MHAETRRRLTWDHGGGYNGGHRRQRDLAGCHVAGLNIFAARMVLAFVRRAKSAYSAHWKSEVRNFVPGNACQGRTQS</sequence>
<gene>
    <name evidence="2" type="ORF">SEVIR_5G453900v2</name>
</gene>
<keyword evidence="3" id="KW-1185">Reference proteome</keyword>
<organism evidence="2 3">
    <name type="scientific">Setaria viridis</name>
    <name type="common">Green bristlegrass</name>
    <name type="synonym">Setaria italica subsp. viridis</name>
    <dbReference type="NCBI Taxonomy" id="4556"/>
    <lineage>
        <taxon>Eukaryota</taxon>
        <taxon>Viridiplantae</taxon>
        <taxon>Streptophyta</taxon>
        <taxon>Embryophyta</taxon>
        <taxon>Tracheophyta</taxon>
        <taxon>Spermatophyta</taxon>
        <taxon>Magnoliopsida</taxon>
        <taxon>Liliopsida</taxon>
        <taxon>Poales</taxon>
        <taxon>Poaceae</taxon>
        <taxon>PACMAD clade</taxon>
        <taxon>Panicoideae</taxon>
        <taxon>Panicodae</taxon>
        <taxon>Paniceae</taxon>
        <taxon>Cenchrinae</taxon>
        <taxon>Setaria</taxon>
    </lineage>
</organism>
<protein>
    <submittedName>
        <fullName evidence="2">Uncharacterized protein</fullName>
    </submittedName>
</protein>
<evidence type="ECO:0000256" key="1">
    <source>
        <dbReference type="SAM" id="MobiDB-lite"/>
    </source>
</evidence>
<proteinExistence type="predicted"/>
<reference evidence="2" key="1">
    <citation type="submission" date="2019-03" db="EMBL/GenBank/DDBJ databases">
        <title>WGS assembly of Setaria viridis.</title>
        <authorList>
            <person name="Huang P."/>
            <person name="Jenkins J."/>
            <person name="Grimwood J."/>
            <person name="Barry K."/>
            <person name="Healey A."/>
            <person name="Mamidi S."/>
            <person name="Sreedasyam A."/>
            <person name="Shu S."/>
            <person name="Feldman M."/>
            <person name="Wu J."/>
            <person name="Yu Y."/>
            <person name="Chen C."/>
            <person name="Johnson J."/>
            <person name="Rokhsar D."/>
            <person name="Baxter I."/>
            <person name="Schmutz J."/>
            <person name="Brutnell T."/>
            <person name="Kellogg E."/>
        </authorList>
    </citation>
    <scope>NUCLEOTIDE SEQUENCE [LARGE SCALE GENOMIC DNA]</scope>
</reference>
<dbReference type="EMBL" id="CM016556">
    <property type="protein sequence ID" value="TKW18772.1"/>
    <property type="molecule type" value="Genomic_DNA"/>
</dbReference>
<dbReference type="AlphaFoldDB" id="A0A4U6USQ9"/>
<name>A0A4U6USQ9_SETVI</name>
<dbReference type="Proteomes" id="UP000298652">
    <property type="component" value="Chromosome 5"/>
</dbReference>
<feature type="compositionally biased region" description="Basic and acidic residues" evidence="1">
    <location>
        <begin position="1"/>
        <end position="11"/>
    </location>
</feature>
<evidence type="ECO:0000313" key="2">
    <source>
        <dbReference type="EMBL" id="TKW18772.1"/>
    </source>
</evidence>
<dbReference type="Gramene" id="TKW18772">
    <property type="protein sequence ID" value="TKW18772"/>
    <property type="gene ID" value="SEVIR_5G453900v2"/>
</dbReference>
<feature type="region of interest" description="Disordered" evidence="1">
    <location>
        <begin position="1"/>
        <end position="20"/>
    </location>
</feature>